<dbReference type="KEGG" id="spap:H3Z74_19855"/>
<dbReference type="Gene3D" id="2.40.170.20">
    <property type="entry name" value="TonB-dependent receptor, beta-barrel domain"/>
    <property type="match status" value="1"/>
</dbReference>
<dbReference type="AlphaFoldDB" id="A0A7H0LGX7"/>
<dbReference type="Pfam" id="PF00593">
    <property type="entry name" value="TonB_dep_Rec_b-barrel"/>
    <property type="match status" value="1"/>
</dbReference>
<keyword evidence="8 12" id="KW-0798">TonB box</keyword>
<evidence type="ECO:0000256" key="9">
    <source>
        <dbReference type="ARBA" id="ARBA00023136"/>
    </source>
</evidence>
<keyword evidence="13" id="KW-0732">Signal</keyword>
<evidence type="ECO:0000256" key="1">
    <source>
        <dbReference type="ARBA" id="ARBA00004571"/>
    </source>
</evidence>
<evidence type="ECO:0000256" key="6">
    <source>
        <dbReference type="ARBA" id="ARBA00023004"/>
    </source>
</evidence>
<keyword evidence="5 11" id="KW-0812">Transmembrane</keyword>
<gene>
    <name evidence="16" type="ORF">H3Z74_19855</name>
</gene>
<dbReference type="InterPro" id="IPR000531">
    <property type="entry name" value="Beta-barrel_TonB"/>
</dbReference>
<dbReference type="InterPro" id="IPR012910">
    <property type="entry name" value="Plug_dom"/>
</dbReference>
<sequence>MKRAFHLSGAALFALIAATPAFAQDAAPATPEEAVATDIADPGDIIVTAQKRSENLQKVPAAISVVSGEQFEARGGVNVQSLQQLVPSLNFKESATTIDSSLFLRGVGTINFSIAAEPSVGFVVDGVTYARSGEAFGDLYDVERIEVLRGPQGTLFGKNSSAGVVNIVTRKPGDKFGGYVEGQATTDSEYKLKAAIDIPLGNGISSRFTGTYANFDGTVRNVTLNRTVNGYERYGVRGMIVAEATDALTFTLIGDWRRTNADCCAEVIGTVPVNNGLAGSLSGIKLAGDETREIRQNTLTKTRETSWGGSLQADLDVGSAGTLTSITAYRDYKNFGIRDGDFIDRVYTATGGNQLDDFGPQPSTTFTQEVRLASPGNQTVEYVLGGFYYKAKQERTFERDDIVCSATTLPPVSGLFPCAVGSSTLTFPSAVGNFGSTIENVAAYGNITFRATDWLRLIAGGRFTHDNISAFNVRAAATGAGPGLVGAAANYHLKTSQSDFSGKLGVQADVTDGLMAYATFSQGYKGPAFNVFFNQNDNQLAPIAAETSNAYEFGTKFKTADGSFTLNTAVFYAKYDHFQANSFVNLNGSVVTQLTDAGSVSTKGVEIESVIRPVRNFTINAGIAYTDAQIDKFNIPAGSPATATDRRGEQLPLAPTWKGNIGATWKIETGGFANVEIGSNISLTSDQVSSLQAGVTPGDLAVRRAITIDGYALVDANIALVDPNGVWRVNFIGRNLTDKSYASLITTGGPGGSYRYLLPRDVDRYFGVAVRFNY</sequence>
<keyword evidence="9 11" id="KW-0472">Membrane</keyword>
<accession>A0A7H0LGX7</accession>
<keyword evidence="7" id="KW-0406">Ion transport</keyword>
<keyword evidence="16" id="KW-0675">Receptor</keyword>
<keyword evidence="4" id="KW-0410">Iron transport</keyword>
<keyword evidence="17" id="KW-1185">Reference proteome</keyword>
<evidence type="ECO:0000313" key="17">
    <source>
        <dbReference type="Proteomes" id="UP000516148"/>
    </source>
</evidence>
<dbReference type="Pfam" id="PF07715">
    <property type="entry name" value="Plug"/>
    <property type="match status" value="1"/>
</dbReference>
<feature type="signal peptide" evidence="13">
    <location>
        <begin position="1"/>
        <end position="23"/>
    </location>
</feature>
<dbReference type="Proteomes" id="UP000516148">
    <property type="component" value="Chromosome"/>
</dbReference>
<comment type="similarity">
    <text evidence="11 12">Belongs to the TonB-dependent receptor family.</text>
</comment>
<dbReference type="GO" id="GO:0009279">
    <property type="term" value="C:cell outer membrane"/>
    <property type="evidence" value="ECO:0007669"/>
    <property type="project" value="UniProtKB-SubCell"/>
</dbReference>
<dbReference type="CDD" id="cd01347">
    <property type="entry name" value="ligand_gated_channel"/>
    <property type="match status" value="1"/>
</dbReference>
<keyword evidence="6" id="KW-0408">Iron</keyword>
<feature type="domain" description="TonB-dependent receptor-like beta-barrel" evidence="14">
    <location>
        <begin position="294"/>
        <end position="736"/>
    </location>
</feature>
<organism evidence="16 17">
    <name type="scientific">Sphingomonas alpina</name>
    <dbReference type="NCBI Taxonomy" id="653931"/>
    <lineage>
        <taxon>Bacteria</taxon>
        <taxon>Pseudomonadati</taxon>
        <taxon>Pseudomonadota</taxon>
        <taxon>Alphaproteobacteria</taxon>
        <taxon>Sphingomonadales</taxon>
        <taxon>Sphingomonadaceae</taxon>
        <taxon>Sphingomonas</taxon>
    </lineage>
</organism>
<evidence type="ECO:0000256" key="12">
    <source>
        <dbReference type="RuleBase" id="RU003357"/>
    </source>
</evidence>
<evidence type="ECO:0000313" key="16">
    <source>
        <dbReference type="EMBL" id="QNQ08930.1"/>
    </source>
</evidence>
<evidence type="ECO:0000259" key="15">
    <source>
        <dbReference type="Pfam" id="PF07715"/>
    </source>
</evidence>
<name>A0A7H0LGX7_9SPHN</name>
<keyword evidence="10 11" id="KW-0998">Cell outer membrane</keyword>
<evidence type="ECO:0000256" key="4">
    <source>
        <dbReference type="ARBA" id="ARBA00022496"/>
    </source>
</evidence>
<dbReference type="PANTHER" id="PTHR32552:SF81">
    <property type="entry name" value="TONB-DEPENDENT OUTER MEMBRANE RECEPTOR"/>
    <property type="match status" value="1"/>
</dbReference>
<evidence type="ECO:0000256" key="10">
    <source>
        <dbReference type="ARBA" id="ARBA00023237"/>
    </source>
</evidence>
<dbReference type="EMBL" id="CP061038">
    <property type="protein sequence ID" value="QNQ08930.1"/>
    <property type="molecule type" value="Genomic_DNA"/>
</dbReference>
<protein>
    <submittedName>
        <fullName evidence="16">TonB-dependent receptor</fullName>
    </submittedName>
</protein>
<dbReference type="PROSITE" id="PS52016">
    <property type="entry name" value="TONB_DEPENDENT_REC_3"/>
    <property type="match status" value="1"/>
</dbReference>
<feature type="chain" id="PRO_5028957984" evidence="13">
    <location>
        <begin position="24"/>
        <end position="774"/>
    </location>
</feature>
<comment type="subcellular location">
    <subcellularLocation>
        <location evidence="1 11">Cell outer membrane</location>
        <topology evidence="1 11">Multi-pass membrane protein</topology>
    </subcellularLocation>
</comment>
<evidence type="ECO:0000256" key="7">
    <source>
        <dbReference type="ARBA" id="ARBA00023065"/>
    </source>
</evidence>
<evidence type="ECO:0000256" key="13">
    <source>
        <dbReference type="SAM" id="SignalP"/>
    </source>
</evidence>
<evidence type="ECO:0000256" key="2">
    <source>
        <dbReference type="ARBA" id="ARBA00022448"/>
    </source>
</evidence>
<dbReference type="PANTHER" id="PTHR32552">
    <property type="entry name" value="FERRICHROME IRON RECEPTOR-RELATED"/>
    <property type="match status" value="1"/>
</dbReference>
<evidence type="ECO:0000256" key="3">
    <source>
        <dbReference type="ARBA" id="ARBA00022452"/>
    </source>
</evidence>
<keyword evidence="3 11" id="KW-1134">Transmembrane beta strand</keyword>
<evidence type="ECO:0000259" key="14">
    <source>
        <dbReference type="Pfam" id="PF00593"/>
    </source>
</evidence>
<reference evidence="16 17" key="1">
    <citation type="submission" date="2020-09" db="EMBL/GenBank/DDBJ databases">
        <title>Sphingomonas sp., a new species isolated from pork steak.</title>
        <authorList>
            <person name="Heidler von Heilborn D."/>
        </authorList>
    </citation>
    <scope>NUCLEOTIDE SEQUENCE [LARGE SCALE GENOMIC DNA]</scope>
    <source>
        <strain evidence="17">S8-3T</strain>
    </source>
</reference>
<feature type="domain" description="TonB-dependent receptor plug" evidence="15">
    <location>
        <begin position="56"/>
        <end position="164"/>
    </location>
</feature>
<evidence type="ECO:0000256" key="11">
    <source>
        <dbReference type="PROSITE-ProRule" id="PRU01360"/>
    </source>
</evidence>
<dbReference type="SUPFAM" id="SSF56935">
    <property type="entry name" value="Porins"/>
    <property type="match status" value="1"/>
</dbReference>
<evidence type="ECO:0000256" key="8">
    <source>
        <dbReference type="ARBA" id="ARBA00023077"/>
    </source>
</evidence>
<evidence type="ECO:0000256" key="5">
    <source>
        <dbReference type="ARBA" id="ARBA00022692"/>
    </source>
</evidence>
<proteinExistence type="inferred from homology"/>
<dbReference type="RefSeq" id="WP_187761256.1">
    <property type="nucleotide sequence ID" value="NZ_CP061038.1"/>
</dbReference>
<dbReference type="InterPro" id="IPR036942">
    <property type="entry name" value="Beta-barrel_TonB_sf"/>
</dbReference>
<dbReference type="InterPro" id="IPR039426">
    <property type="entry name" value="TonB-dep_rcpt-like"/>
</dbReference>
<keyword evidence="2 11" id="KW-0813">Transport</keyword>
<dbReference type="GO" id="GO:0006826">
    <property type="term" value="P:iron ion transport"/>
    <property type="evidence" value="ECO:0007669"/>
    <property type="project" value="UniProtKB-KW"/>
</dbReference>